<feature type="transmembrane region" description="Helical" evidence="1">
    <location>
        <begin position="130"/>
        <end position="156"/>
    </location>
</feature>
<evidence type="ECO:0000313" key="2">
    <source>
        <dbReference type="EMBL" id="SPE20989.1"/>
    </source>
</evidence>
<name>A0A2N9LCG7_9BACT</name>
<keyword evidence="1" id="KW-1133">Transmembrane helix</keyword>
<feature type="transmembrane region" description="Helical" evidence="1">
    <location>
        <begin position="94"/>
        <end position="118"/>
    </location>
</feature>
<protein>
    <submittedName>
        <fullName evidence="2">Putative membrane protein</fullName>
    </submittedName>
</protein>
<dbReference type="EMBL" id="OKRB01000086">
    <property type="protein sequence ID" value="SPE20989.1"/>
    <property type="molecule type" value="Genomic_DNA"/>
</dbReference>
<accession>A0A2N9LCG7</accession>
<evidence type="ECO:0000256" key="1">
    <source>
        <dbReference type="SAM" id="Phobius"/>
    </source>
</evidence>
<organism evidence="2 3">
    <name type="scientific">Candidatus Sulfuritelmatomonas gaucii</name>
    <dbReference type="NCBI Taxonomy" id="2043161"/>
    <lineage>
        <taxon>Bacteria</taxon>
        <taxon>Pseudomonadati</taxon>
        <taxon>Acidobacteriota</taxon>
        <taxon>Terriglobia</taxon>
        <taxon>Terriglobales</taxon>
        <taxon>Acidobacteriaceae</taxon>
        <taxon>Candidatus Sulfuritelmatomonas</taxon>
    </lineage>
</organism>
<keyword evidence="1" id="KW-0812">Transmembrane</keyword>
<keyword evidence="1" id="KW-0472">Membrane</keyword>
<feature type="transmembrane region" description="Helical" evidence="1">
    <location>
        <begin position="50"/>
        <end position="74"/>
    </location>
</feature>
<dbReference type="AlphaFoldDB" id="A0A2N9LCG7"/>
<sequence>MYCSGCGQAMEPGQGFCPKCGRAISPMVFPMPDPQFVLASYASKVRVLGILWLVYAGLSLILGFAGLAFANAFLSGAFGTWMHGPMPPTWVFPAILHFAWLMLALRGILAAVAGWGLLERTEWGRIVAIIAAIVSLIKIPFGTALGVATLIILLGYRNSMLYEQL</sequence>
<gene>
    <name evidence="2" type="ORF">SBA5_30196</name>
</gene>
<dbReference type="Proteomes" id="UP000239735">
    <property type="component" value="Unassembled WGS sequence"/>
</dbReference>
<evidence type="ECO:0000313" key="3">
    <source>
        <dbReference type="Proteomes" id="UP000239735"/>
    </source>
</evidence>
<reference evidence="3" key="1">
    <citation type="submission" date="2018-02" db="EMBL/GenBank/DDBJ databases">
        <authorList>
            <person name="Hausmann B."/>
        </authorList>
    </citation>
    <scope>NUCLEOTIDE SEQUENCE [LARGE SCALE GENOMIC DNA]</scope>
    <source>
        <strain evidence="3">Peat soil MAG SbA5</strain>
    </source>
</reference>
<proteinExistence type="predicted"/>